<sequence length="116" mass="13308">MIDSKGFLDTTYGALVTSDAALGLLWLQHAAKQRAKEHQEEKDPEAGAKLESKRQKKRAARQAFDLHWALVRLKSYFEPILALRSFQERAMRSKRRFDGEHLSHAARLKLIDNGHV</sequence>
<protein>
    <submittedName>
        <fullName evidence="2">Uncharacterized protein</fullName>
    </submittedName>
</protein>
<gene>
    <name evidence="2" type="ORF">BWQ96_05893</name>
</gene>
<dbReference type="EMBL" id="NBIV01000094">
    <property type="protein sequence ID" value="PXF44329.1"/>
    <property type="molecule type" value="Genomic_DNA"/>
</dbReference>
<evidence type="ECO:0000313" key="3">
    <source>
        <dbReference type="Proteomes" id="UP000247409"/>
    </source>
</evidence>
<dbReference type="Proteomes" id="UP000247409">
    <property type="component" value="Unassembled WGS sequence"/>
</dbReference>
<proteinExistence type="predicted"/>
<evidence type="ECO:0000256" key="1">
    <source>
        <dbReference type="SAM" id="MobiDB-lite"/>
    </source>
</evidence>
<accession>A0A2V3IQH6</accession>
<dbReference type="AlphaFoldDB" id="A0A2V3IQH6"/>
<keyword evidence="3" id="KW-1185">Reference proteome</keyword>
<reference evidence="2 3" key="1">
    <citation type="journal article" date="2018" name="Mol. Biol. Evol.">
        <title>Analysis of the draft genome of the red seaweed Gracilariopsis chorda provides insights into genome size evolution in Rhodophyta.</title>
        <authorList>
            <person name="Lee J."/>
            <person name="Yang E.C."/>
            <person name="Graf L."/>
            <person name="Yang J.H."/>
            <person name="Qiu H."/>
            <person name="Zel Zion U."/>
            <person name="Chan C.X."/>
            <person name="Stephens T.G."/>
            <person name="Weber A.P.M."/>
            <person name="Boo G.H."/>
            <person name="Boo S.M."/>
            <person name="Kim K.M."/>
            <person name="Shin Y."/>
            <person name="Jung M."/>
            <person name="Lee S.J."/>
            <person name="Yim H.S."/>
            <person name="Lee J.H."/>
            <person name="Bhattacharya D."/>
            <person name="Yoon H.S."/>
        </authorList>
    </citation>
    <scope>NUCLEOTIDE SEQUENCE [LARGE SCALE GENOMIC DNA]</scope>
    <source>
        <strain evidence="2 3">SKKU-2015</strain>
        <tissue evidence="2">Whole body</tissue>
    </source>
</reference>
<evidence type="ECO:0000313" key="2">
    <source>
        <dbReference type="EMBL" id="PXF44329.1"/>
    </source>
</evidence>
<comment type="caution">
    <text evidence="2">The sequence shown here is derived from an EMBL/GenBank/DDBJ whole genome shotgun (WGS) entry which is preliminary data.</text>
</comment>
<name>A0A2V3IQH6_9FLOR</name>
<feature type="region of interest" description="Disordered" evidence="1">
    <location>
        <begin position="34"/>
        <end position="54"/>
    </location>
</feature>
<organism evidence="2 3">
    <name type="scientific">Gracilariopsis chorda</name>
    <dbReference type="NCBI Taxonomy" id="448386"/>
    <lineage>
        <taxon>Eukaryota</taxon>
        <taxon>Rhodophyta</taxon>
        <taxon>Florideophyceae</taxon>
        <taxon>Rhodymeniophycidae</taxon>
        <taxon>Gracilariales</taxon>
        <taxon>Gracilariaceae</taxon>
        <taxon>Gracilariopsis</taxon>
    </lineage>
</organism>
<feature type="compositionally biased region" description="Basic and acidic residues" evidence="1">
    <location>
        <begin position="34"/>
        <end position="53"/>
    </location>
</feature>